<organism evidence="4 5">
    <name type="scientific">Mya arenaria</name>
    <name type="common">Soft-shell clam</name>
    <dbReference type="NCBI Taxonomy" id="6604"/>
    <lineage>
        <taxon>Eukaryota</taxon>
        <taxon>Metazoa</taxon>
        <taxon>Spiralia</taxon>
        <taxon>Lophotrochozoa</taxon>
        <taxon>Mollusca</taxon>
        <taxon>Bivalvia</taxon>
        <taxon>Autobranchia</taxon>
        <taxon>Heteroconchia</taxon>
        <taxon>Euheterodonta</taxon>
        <taxon>Imparidentia</taxon>
        <taxon>Neoheterodontei</taxon>
        <taxon>Myida</taxon>
        <taxon>Myoidea</taxon>
        <taxon>Myidae</taxon>
        <taxon>Mya</taxon>
    </lineage>
</organism>
<dbReference type="Proteomes" id="UP001164746">
    <property type="component" value="Chromosome 11"/>
</dbReference>
<protein>
    <submittedName>
        <fullName evidence="4">PLHD1-like protein</fullName>
    </submittedName>
</protein>
<accession>A0ABY7FHS0</accession>
<dbReference type="SUPFAM" id="SSF50729">
    <property type="entry name" value="PH domain-like"/>
    <property type="match status" value="1"/>
</dbReference>
<dbReference type="EMBL" id="CP111022">
    <property type="protein sequence ID" value="WAR18791.1"/>
    <property type="molecule type" value="Genomic_DNA"/>
</dbReference>
<evidence type="ECO:0000256" key="2">
    <source>
        <dbReference type="SAM" id="MobiDB-lite"/>
    </source>
</evidence>
<gene>
    <name evidence="4" type="ORF">MAR_000629</name>
</gene>
<sequence length="417" mass="48313">MFCDKLFGTGNGIDMNGMPENSGLTVDWKSRLQIHGTLLKRSAQSKWLRRLFIVRDGWLLYYPETERKDMIRRNFFNIHPKAAVPLGECVISPSNEQGQNFAFTILSDDIEELERLNEELEKEKERMEAFNVEMRDEYEKVKGELEEMVGLMRTLDTEHTELLQQLDTQESDLEGLAKEKENIMATLKHAETVTEQLSQEKRETEEKMRSKLAFIEQQTSHLLQEKAEAEMRLENNKQHAKELEQEKEMYNEQAQELQATIKDEILARLEAERRLREAESSLHHLGRAVENETPNIGSEVKEQMVVNVNKLRGFFENLAQEAKVDPDKPVVMKNAIHARKTIMRKNRTRKFERRKSSSMRAKSMNMDDVDLRGGTRTSPRRAQSTFVRSGSRDDGDDTSAPTLAPLPTLTETLTEHF</sequence>
<evidence type="ECO:0000313" key="5">
    <source>
        <dbReference type="Proteomes" id="UP001164746"/>
    </source>
</evidence>
<dbReference type="InterPro" id="IPR001849">
    <property type="entry name" value="PH_domain"/>
</dbReference>
<dbReference type="PROSITE" id="PS50003">
    <property type="entry name" value="PH_DOMAIN"/>
    <property type="match status" value="1"/>
</dbReference>
<reference evidence="4" key="1">
    <citation type="submission" date="2022-11" db="EMBL/GenBank/DDBJ databases">
        <title>Centuries of genome instability and evolution in soft-shell clam transmissible cancer (bioRxiv).</title>
        <authorList>
            <person name="Hart S.F.M."/>
            <person name="Yonemitsu M.A."/>
            <person name="Giersch R.M."/>
            <person name="Beal B.F."/>
            <person name="Arriagada G."/>
            <person name="Davis B.W."/>
            <person name="Ostrander E.A."/>
            <person name="Goff S.P."/>
            <person name="Metzger M.J."/>
        </authorList>
    </citation>
    <scope>NUCLEOTIDE SEQUENCE</scope>
    <source>
        <strain evidence="4">MELC-2E11</strain>
        <tissue evidence="4">Siphon/mantle</tissue>
    </source>
</reference>
<keyword evidence="1" id="KW-0175">Coiled coil</keyword>
<dbReference type="Gene3D" id="2.30.29.30">
    <property type="entry name" value="Pleckstrin-homology domain (PH domain)/Phosphotyrosine-binding domain (PTB)"/>
    <property type="match status" value="1"/>
</dbReference>
<feature type="domain" description="PH" evidence="3">
    <location>
        <begin position="31"/>
        <end position="135"/>
    </location>
</feature>
<feature type="compositionally biased region" description="Polar residues" evidence="2">
    <location>
        <begin position="375"/>
        <end position="387"/>
    </location>
</feature>
<evidence type="ECO:0000259" key="3">
    <source>
        <dbReference type="PROSITE" id="PS50003"/>
    </source>
</evidence>
<evidence type="ECO:0000256" key="1">
    <source>
        <dbReference type="SAM" id="Coils"/>
    </source>
</evidence>
<evidence type="ECO:0000313" key="4">
    <source>
        <dbReference type="EMBL" id="WAR18791.1"/>
    </source>
</evidence>
<dbReference type="InterPro" id="IPR011993">
    <property type="entry name" value="PH-like_dom_sf"/>
</dbReference>
<feature type="compositionally biased region" description="Basic residues" evidence="2">
    <location>
        <begin position="344"/>
        <end position="357"/>
    </location>
</feature>
<proteinExistence type="predicted"/>
<feature type="coiled-coil region" evidence="1">
    <location>
        <begin position="103"/>
        <end position="274"/>
    </location>
</feature>
<feature type="compositionally biased region" description="Low complexity" evidence="2">
    <location>
        <begin position="400"/>
        <end position="417"/>
    </location>
</feature>
<feature type="region of interest" description="Disordered" evidence="2">
    <location>
        <begin position="344"/>
        <end position="417"/>
    </location>
</feature>
<keyword evidence="5" id="KW-1185">Reference proteome</keyword>
<name>A0ABY7FHS0_MYAAR</name>